<dbReference type="Proteomes" id="UP001147830">
    <property type="component" value="Unassembled WGS sequence"/>
</dbReference>
<dbReference type="AlphaFoldDB" id="A0A9X2WGG8"/>
<keyword evidence="1" id="KW-1133">Transmembrane helix</keyword>
<sequence>MKALRNIASIVVIVSQLTGCVGLDIVHSQKTYSGDPAEIEGATKTTYYRSDYKWIGLYLSFIIPIPLIIPYGKESQTLWIKNQELIYQEDIKTTTTGYGCSIWMECGELITWGSVFLEPESYH</sequence>
<evidence type="ECO:0000313" key="3">
    <source>
        <dbReference type="Proteomes" id="UP001147830"/>
    </source>
</evidence>
<reference evidence="2" key="2">
    <citation type="submission" date="2022-08" db="EMBL/GenBank/DDBJ databases">
        <authorList>
            <person name="Dong C."/>
        </authorList>
    </citation>
    <scope>NUCLEOTIDE SEQUENCE</scope>
    <source>
        <strain evidence="2">59MF3M-4</strain>
    </source>
</reference>
<comment type="caution">
    <text evidence="2">The sequence shown here is derived from an EMBL/GenBank/DDBJ whole genome shotgun (WGS) entry which is preliminary data.</text>
</comment>
<gene>
    <name evidence="2" type="ORF">NYR02_13040</name>
</gene>
<name>A0A9X2WGG8_9GAMM</name>
<organism evidence="2 3">
    <name type="scientific">Thalassolituus pacificus</name>
    <dbReference type="NCBI Taxonomy" id="2975440"/>
    <lineage>
        <taxon>Bacteria</taxon>
        <taxon>Pseudomonadati</taxon>
        <taxon>Pseudomonadota</taxon>
        <taxon>Gammaproteobacteria</taxon>
        <taxon>Oceanospirillales</taxon>
        <taxon>Oceanospirillaceae</taxon>
        <taxon>Thalassolituus</taxon>
    </lineage>
</organism>
<keyword evidence="1" id="KW-0812">Transmembrane</keyword>
<reference evidence="2" key="1">
    <citation type="journal article" date="2022" name="Front. Microbiol.">
        <title>Genome-based taxonomic rearrangement of Oceanobacter-related bacteria including the description of Thalassolituus hydrocarbonoclasticus sp. nov. and Thalassolituus pacificus sp. nov. and emended description of the genus Thalassolituus.</title>
        <authorList>
            <person name="Dong C."/>
            <person name="Wei L."/>
            <person name="Wang J."/>
            <person name="Lai Q."/>
            <person name="Huang Z."/>
            <person name="Shao Z."/>
        </authorList>
    </citation>
    <scope>NUCLEOTIDE SEQUENCE</scope>
    <source>
        <strain evidence="2">59MF3M-4</strain>
    </source>
</reference>
<feature type="transmembrane region" description="Helical" evidence="1">
    <location>
        <begin position="54"/>
        <end position="72"/>
    </location>
</feature>
<dbReference type="RefSeq" id="WP_260976801.1">
    <property type="nucleotide sequence ID" value="NZ_JAOANI010000020.1"/>
</dbReference>
<proteinExistence type="predicted"/>
<evidence type="ECO:0000256" key="1">
    <source>
        <dbReference type="SAM" id="Phobius"/>
    </source>
</evidence>
<keyword evidence="3" id="KW-1185">Reference proteome</keyword>
<accession>A0A9X2WGG8</accession>
<dbReference type="EMBL" id="JAOANI010000020">
    <property type="protein sequence ID" value="MCT7359938.1"/>
    <property type="molecule type" value="Genomic_DNA"/>
</dbReference>
<protein>
    <submittedName>
        <fullName evidence="2">Uncharacterized protein</fullName>
    </submittedName>
</protein>
<keyword evidence="1" id="KW-0472">Membrane</keyword>
<evidence type="ECO:0000313" key="2">
    <source>
        <dbReference type="EMBL" id="MCT7359938.1"/>
    </source>
</evidence>